<keyword evidence="3" id="KW-1185">Reference proteome</keyword>
<accession>A0ABD2D0D9</accession>
<feature type="region of interest" description="Disordered" evidence="1">
    <location>
        <begin position="47"/>
        <end position="71"/>
    </location>
</feature>
<evidence type="ECO:0000256" key="1">
    <source>
        <dbReference type="SAM" id="MobiDB-lite"/>
    </source>
</evidence>
<comment type="caution">
    <text evidence="2">The sequence shown here is derived from an EMBL/GenBank/DDBJ whole genome shotgun (WGS) entry which is preliminary data.</text>
</comment>
<evidence type="ECO:0000313" key="2">
    <source>
        <dbReference type="EMBL" id="KAL2750840.1"/>
    </source>
</evidence>
<gene>
    <name evidence="2" type="ORF">V1477_000943</name>
</gene>
<sequence length="95" mass="10767">MPGMSASRRTSARVPIAVSHQKCQLVTPWHGLQQEKHRLTLYCFHPNEVEEGEEEEEEGEEGEDEPLSGRPLCHYFTAEESDLAGHSRSRANYVS</sequence>
<dbReference type="Proteomes" id="UP001607303">
    <property type="component" value="Unassembled WGS sequence"/>
</dbReference>
<reference evidence="2 3" key="1">
    <citation type="journal article" date="2024" name="Ann. Entomol. Soc. Am.">
        <title>Genomic analyses of the southern and eastern yellowjacket wasps (Hymenoptera: Vespidae) reveal evolutionary signatures of social life.</title>
        <authorList>
            <person name="Catto M.A."/>
            <person name="Caine P.B."/>
            <person name="Orr S.E."/>
            <person name="Hunt B.G."/>
            <person name="Goodisman M.A.D."/>
        </authorList>
    </citation>
    <scope>NUCLEOTIDE SEQUENCE [LARGE SCALE GENOMIC DNA]</scope>
    <source>
        <strain evidence="2">232</strain>
        <tissue evidence="2">Head and thorax</tissue>
    </source>
</reference>
<name>A0ABD2D0D9_VESMC</name>
<protein>
    <submittedName>
        <fullName evidence="2">Uncharacterized protein</fullName>
    </submittedName>
</protein>
<dbReference type="EMBL" id="JAYRBN010000008">
    <property type="protein sequence ID" value="KAL2750840.1"/>
    <property type="molecule type" value="Genomic_DNA"/>
</dbReference>
<organism evidence="2 3">
    <name type="scientific">Vespula maculifrons</name>
    <name type="common">Eastern yellow jacket</name>
    <name type="synonym">Wasp</name>
    <dbReference type="NCBI Taxonomy" id="7453"/>
    <lineage>
        <taxon>Eukaryota</taxon>
        <taxon>Metazoa</taxon>
        <taxon>Ecdysozoa</taxon>
        <taxon>Arthropoda</taxon>
        <taxon>Hexapoda</taxon>
        <taxon>Insecta</taxon>
        <taxon>Pterygota</taxon>
        <taxon>Neoptera</taxon>
        <taxon>Endopterygota</taxon>
        <taxon>Hymenoptera</taxon>
        <taxon>Apocrita</taxon>
        <taxon>Aculeata</taxon>
        <taxon>Vespoidea</taxon>
        <taxon>Vespidae</taxon>
        <taxon>Vespinae</taxon>
        <taxon>Vespula</taxon>
    </lineage>
</organism>
<feature type="compositionally biased region" description="Acidic residues" evidence="1">
    <location>
        <begin position="49"/>
        <end position="66"/>
    </location>
</feature>
<dbReference type="AlphaFoldDB" id="A0ABD2D0D9"/>
<evidence type="ECO:0000313" key="3">
    <source>
        <dbReference type="Proteomes" id="UP001607303"/>
    </source>
</evidence>
<proteinExistence type="predicted"/>